<dbReference type="Proteomes" id="UP000586093">
    <property type="component" value="Unassembled WGS sequence"/>
</dbReference>
<dbReference type="PANTHER" id="PTHR24133:SF40">
    <property type="entry name" value="ANKYRIN REPEAT DOMAIN 44"/>
    <property type="match status" value="1"/>
</dbReference>
<sequence>MKQRFGAAVLTMALLTGCTAMADDKSIEGQVFETGPYIEAARAIKRDDAATLRQLIRQGLNVNHETREVKTAWGHDTVHLLLYATASDSVKAAEALLEAGADVNKSTKGGMTAMIMGAPSPSDAMFELLLVRYKADPNKVLRIGVPKSALMVLLQERRALGERRFERATRLLRHGADVNLDLGSGETAAIVFSKLGDWRAVHWLLENGARHEARDRFGTVMCVLRNSYRANTLAPSEAFTYRDQVQDWLLAKGVARSRVDPALHPNPKCDD</sequence>
<protein>
    <recommendedName>
        <fullName evidence="4">Ankyrin repeat domain-containing protein</fullName>
    </recommendedName>
</protein>
<gene>
    <name evidence="2" type="ORF">H4F90_05365</name>
</gene>
<dbReference type="PROSITE" id="PS51257">
    <property type="entry name" value="PROKAR_LIPOPROTEIN"/>
    <property type="match status" value="1"/>
</dbReference>
<dbReference type="SUPFAM" id="SSF48403">
    <property type="entry name" value="Ankyrin repeat"/>
    <property type="match status" value="1"/>
</dbReference>
<keyword evidence="3" id="KW-1185">Reference proteome</keyword>
<feature type="signal peptide" evidence="1">
    <location>
        <begin position="1"/>
        <end position="22"/>
    </location>
</feature>
<keyword evidence="1" id="KW-0732">Signal</keyword>
<reference evidence="2 3" key="1">
    <citation type="submission" date="2020-08" db="EMBL/GenBank/DDBJ databases">
        <title>Aquariorum lacteus gen. nov., sp. nov., a new member of the family Comamonadaceae, isolated from freshwater aquarium.</title>
        <authorList>
            <person name="Chun S.-J."/>
        </authorList>
    </citation>
    <scope>NUCLEOTIDE SEQUENCE [LARGE SCALE GENOMIC DNA]</scope>
    <source>
        <strain evidence="2 3">SJAQ100</strain>
    </source>
</reference>
<dbReference type="InterPro" id="IPR052391">
    <property type="entry name" value="E3_Ligase-Neurotoxin"/>
</dbReference>
<dbReference type="InterPro" id="IPR036770">
    <property type="entry name" value="Ankyrin_rpt-contain_sf"/>
</dbReference>
<evidence type="ECO:0000313" key="3">
    <source>
        <dbReference type="Proteomes" id="UP000586093"/>
    </source>
</evidence>
<name>A0A839HGI6_9BURK</name>
<evidence type="ECO:0000256" key="1">
    <source>
        <dbReference type="SAM" id="SignalP"/>
    </source>
</evidence>
<dbReference type="AlphaFoldDB" id="A0A839HGI6"/>
<dbReference type="PANTHER" id="PTHR24133">
    <property type="entry name" value="ANKYRIN DOMAIN-CONTAINING"/>
    <property type="match status" value="1"/>
</dbReference>
<evidence type="ECO:0000313" key="2">
    <source>
        <dbReference type="EMBL" id="MBB1161407.1"/>
    </source>
</evidence>
<accession>A0A839HGI6</accession>
<dbReference type="Gene3D" id="1.25.40.20">
    <property type="entry name" value="Ankyrin repeat-containing domain"/>
    <property type="match status" value="2"/>
</dbReference>
<proteinExistence type="predicted"/>
<comment type="caution">
    <text evidence="2">The sequence shown here is derived from an EMBL/GenBank/DDBJ whole genome shotgun (WGS) entry which is preliminary data.</text>
</comment>
<feature type="chain" id="PRO_5032528485" description="Ankyrin repeat domain-containing protein" evidence="1">
    <location>
        <begin position="23"/>
        <end position="271"/>
    </location>
</feature>
<dbReference type="RefSeq" id="WP_182662167.1">
    <property type="nucleotide sequence ID" value="NZ_JACIVI010000001.1"/>
</dbReference>
<dbReference type="EMBL" id="JACIVI010000001">
    <property type="protein sequence ID" value="MBB1161407.1"/>
    <property type="molecule type" value="Genomic_DNA"/>
</dbReference>
<organism evidence="2 3">
    <name type="scientific">Aquariibacter albus</name>
    <dbReference type="NCBI Taxonomy" id="2759899"/>
    <lineage>
        <taxon>Bacteria</taxon>
        <taxon>Pseudomonadati</taxon>
        <taxon>Pseudomonadota</taxon>
        <taxon>Betaproteobacteria</taxon>
        <taxon>Burkholderiales</taxon>
        <taxon>Sphaerotilaceae</taxon>
        <taxon>Aquariibacter</taxon>
    </lineage>
</organism>
<evidence type="ECO:0008006" key="4">
    <source>
        <dbReference type="Google" id="ProtNLM"/>
    </source>
</evidence>